<dbReference type="PATRIC" id="fig|1238180.3.peg.4593"/>
<dbReference type="EMBL" id="ANMG01000042">
    <property type="protein sequence ID" value="EMD25656.1"/>
    <property type="molecule type" value="Genomic_DNA"/>
</dbReference>
<dbReference type="Proteomes" id="UP000014137">
    <property type="component" value="Unassembled WGS sequence"/>
</dbReference>
<accession>M2QFY2</accession>
<evidence type="ECO:0000313" key="3">
    <source>
        <dbReference type="Proteomes" id="UP000014137"/>
    </source>
</evidence>
<proteinExistence type="predicted"/>
<name>M2QFY2_9PSEU</name>
<feature type="region of interest" description="Disordered" evidence="1">
    <location>
        <begin position="1"/>
        <end position="34"/>
    </location>
</feature>
<sequence>MGPVEPGPSAPPDPGTPVVRPKDHLLPGSSAHGRIPVRHGYPLAAAVARTREELAVEVDVTCHVRTGDPASELLSAAHSADRDRVHCGPSFECLSHHRGVVTGFR</sequence>
<organism evidence="2 3">
    <name type="scientific">Amycolatopsis azurea DSM 43854</name>
    <dbReference type="NCBI Taxonomy" id="1238180"/>
    <lineage>
        <taxon>Bacteria</taxon>
        <taxon>Bacillati</taxon>
        <taxon>Actinomycetota</taxon>
        <taxon>Actinomycetes</taxon>
        <taxon>Pseudonocardiales</taxon>
        <taxon>Pseudonocardiaceae</taxon>
        <taxon>Amycolatopsis</taxon>
    </lineage>
</organism>
<comment type="caution">
    <text evidence="2">The sequence shown here is derived from an EMBL/GenBank/DDBJ whole genome shotgun (WGS) entry which is preliminary data.</text>
</comment>
<dbReference type="AlphaFoldDB" id="M2QFY2"/>
<gene>
    <name evidence="2" type="ORF">C791_4550</name>
</gene>
<dbReference type="OrthoDB" id="5244367at2"/>
<feature type="compositionally biased region" description="Pro residues" evidence="1">
    <location>
        <begin position="1"/>
        <end position="15"/>
    </location>
</feature>
<evidence type="ECO:0000256" key="1">
    <source>
        <dbReference type="SAM" id="MobiDB-lite"/>
    </source>
</evidence>
<dbReference type="RefSeq" id="WP_005159904.1">
    <property type="nucleotide sequence ID" value="NZ_ANMG01000042.1"/>
</dbReference>
<reference evidence="2 3" key="1">
    <citation type="submission" date="2012-10" db="EMBL/GenBank/DDBJ databases">
        <title>Genome assembly of Amycolatopsis azurea DSM 43854.</title>
        <authorList>
            <person name="Khatri I."/>
            <person name="Kaur I."/>
            <person name="Subramanian S."/>
            <person name="Mayilraj S."/>
        </authorList>
    </citation>
    <scope>NUCLEOTIDE SEQUENCE [LARGE SCALE GENOMIC DNA]</scope>
    <source>
        <strain evidence="2 3">DSM 43854</strain>
    </source>
</reference>
<protein>
    <submittedName>
        <fullName evidence="2">Uncharacterized protein</fullName>
    </submittedName>
</protein>
<evidence type="ECO:0000313" key="2">
    <source>
        <dbReference type="EMBL" id="EMD25656.1"/>
    </source>
</evidence>